<dbReference type="InterPro" id="IPR010921">
    <property type="entry name" value="Trp_repressor/repl_initiator"/>
</dbReference>
<dbReference type="EMBL" id="OMOF01000339">
    <property type="protein sequence ID" value="SPF48184.1"/>
    <property type="molecule type" value="Genomic_DNA"/>
</dbReference>
<sequence>MSKKRKTYSPAEKAKIVLEVLREESTLNEIATNYGVSPQLISRWKVEFIENMPAVFDKKNTEVEQLKKDHSAEKEDLINQIGQLSVDLTWLKKKQEQVLEIRKRRNL</sequence>
<dbReference type="AlphaFoldDB" id="A0A2U3L8D9"/>
<evidence type="ECO:0000313" key="2">
    <source>
        <dbReference type="Proteomes" id="UP000238916"/>
    </source>
</evidence>
<dbReference type="SUPFAM" id="SSF48295">
    <property type="entry name" value="TrpR-like"/>
    <property type="match status" value="1"/>
</dbReference>
<reference evidence="2" key="1">
    <citation type="submission" date="2018-02" db="EMBL/GenBank/DDBJ databases">
        <authorList>
            <person name="Hausmann B."/>
        </authorList>
    </citation>
    <scope>NUCLEOTIDE SEQUENCE [LARGE SCALE GENOMIC DNA]</scope>
    <source>
        <strain evidence="2">Peat soil MAG SbF1</strain>
    </source>
</reference>
<dbReference type="GO" id="GO:0043565">
    <property type="term" value="F:sequence-specific DNA binding"/>
    <property type="evidence" value="ECO:0007669"/>
    <property type="project" value="InterPro"/>
</dbReference>
<gene>
    <name evidence="1" type="ORF">SBF1_4030002</name>
</gene>
<accession>A0A2U3L8D9</accession>
<dbReference type="Gene3D" id="1.10.10.10">
    <property type="entry name" value="Winged helix-like DNA-binding domain superfamily/Winged helix DNA-binding domain"/>
    <property type="match status" value="1"/>
</dbReference>
<name>A0A2U3L8D9_9FIRM</name>
<dbReference type="InterPro" id="IPR036388">
    <property type="entry name" value="WH-like_DNA-bd_sf"/>
</dbReference>
<dbReference type="Pfam" id="PF01527">
    <property type="entry name" value="HTH_Tnp_1"/>
    <property type="match status" value="1"/>
</dbReference>
<protein>
    <submittedName>
        <fullName evidence="1">Transposase</fullName>
    </submittedName>
</protein>
<dbReference type="InterPro" id="IPR002514">
    <property type="entry name" value="Transposase_8"/>
</dbReference>
<dbReference type="Proteomes" id="UP000238916">
    <property type="component" value="Unassembled WGS sequence"/>
</dbReference>
<organism evidence="1 2">
    <name type="scientific">Candidatus Desulfosporosinus infrequens</name>
    <dbReference type="NCBI Taxonomy" id="2043169"/>
    <lineage>
        <taxon>Bacteria</taxon>
        <taxon>Bacillati</taxon>
        <taxon>Bacillota</taxon>
        <taxon>Clostridia</taxon>
        <taxon>Eubacteriales</taxon>
        <taxon>Desulfitobacteriaceae</taxon>
        <taxon>Desulfosporosinus</taxon>
    </lineage>
</organism>
<dbReference type="GO" id="GO:0004803">
    <property type="term" value="F:transposase activity"/>
    <property type="evidence" value="ECO:0007669"/>
    <property type="project" value="InterPro"/>
</dbReference>
<proteinExistence type="predicted"/>
<dbReference type="GO" id="GO:0006313">
    <property type="term" value="P:DNA transposition"/>
    <property type="evidence" value="ECO:0007669"/>
    <property type="project" value="InterPro"/>
</dbReference>
<evidence type="ECO:0000313" key="1">
    <source>
        <dbReference type="EMBL" id="SPF48184.1"/>
    </source>
</evidence>